<dbReference type="Pfam" id="PF13280">
    <property type="entry name" value="WYL"/>
    <property type="match status" value="1"/>
</dbReference>
<evidence type="ECO:0000313" key="4">
    <source>
        <dbReference type="EMBL" id="GJA39828.1"/>
    </source>
</evidence>
<protein>
    <submittedName>
        <fullName evidence="5">WYL domain-containing protein</fullName>
    </submittedName>
</protein>
<reference evidence="5" key="2">
    <citation type="submission" date="2023-11" db="EMBL/GenBank/DDBJ databases">
        <title>WGS of Aeromonas in Northern Israel.</title>
        <authorList>
            <person name="Hershko Y."/>
        </authorList>
    </citation>
    <scope>NUCLEOTIDE SEQUENCE</scope>
    <source>
        <strain evidence="5">77416</strain>
    </source>
</reference>
<dbReference type="InterPro" id="IPR059019">
    <property type="entry name" value="WHD_CapW"/>
</dbReference>
<comment type="caution">
    <text evidence="5">The sequence shown here is derived from an EMBL/GenBank/DDBJ whole genome shotgun (WGS) entry which is preliminary data.</text>
</comment>
<dbReference type="InterPro" id="IPR051534">
    <property type="entry name" value="CBASS_pafABC_assoc_protein"/>
</dbReference>
<dbReference type="EMBL" id="JAWZVU010000215">
    <property type="protein sequence ID" value="MDX7723120.1"/>
    <property type="molecule type" value="Genomic_DNA"/>
</dbReference>
<dbReference type="AlphaFoldDB" id="A0AAW9F9D8"/>
<dbReference type="Pfam" id="PF26109">
    <property type="entry name" value="WHD_BrxR"/>
    <property type="match status" value="1"/>
</dbReference>
<sequence length="292" mass="34137">MEKSELTWDQTLRFRLLEIVLQWEGRLTTNHLCSAFEIGRQQASKDINRYIKEFSPDGLEYDRQLKGYKPTEHFVPQFSQGTVNEYLHLLHQDKAQTSMLSLMDLRYGHTEVLDVPSRHVDPQIVRGLVQAARNQLRVDVEYASLSSERERGRNIVPHTLIYDGIRWHVRAYCEDKKDYLDFVMSRFRGVPDLLDASEHGREQDDKWNTQVEVVIIPNPCLTPGQQAIIAQDYDMQDGKLRFKRRLPLVHYALDRMQVSYDGQHEERPLLYPLVLANRQSLIEAGCEFKLAP</sequence>
<dbReference type="Proteomes" id="UP001277183">
    <property type="component" value="Unassembled WGS sequence"/>
</dbReference>
<organism evidence="5 6">
    <name type="scientific">Aeromonas caviae</name>
    <name type="common">Aeromonas punctata</name>
    <dbReference type="NCBI Taxonomy" id="648"/>
    <lineage>
        <taxon>Bacteria</taxon>
        <taxon>Pseudomonadati</taxon>
        <taxon>Pseudomonadota</taxon>
        <taxon>Gammaproteobacteria</taxon>
        <taxon>Aeromonadales</taxon>
        <taxon>Aeromonadaceae</taxon>
        <taxon>Aeromonas</taxon>
    </lineage>
</organism>
<evidence type="ECO:0000259" key="2">
    <source>
        <dbReference type="Pfam" id="PF26107"/>
    </source>
</evidence>
<dbReference type="EMBL" id="BPNI01000006">
    <property type="protein sequence ID" value="GJA39828.1"/>
    <property type="molecule type" value="Genomic_DNA"/>
</dbReference>
<evidence type="ECO:0000313" key="5">
    <source>
        <dbReference type="EMBL" id="MDX7723120.1"/>
    </source>
</evidence>
<dbReference type="InterPro" id="IPR026881">
    <property type="entry name" value="WYL_dom"/>
</dbReference>
<dbReference type="Proteomes" id="UP000886939">
    <property type="component" value="Unassembled WGS sequence"/>
</dbReference>
<gene>
    <name evidence="4" type="ORF">KAM343_06240</name>
    <name evidence="5" type="ORF">SJS77_22230</name>
</gene>
<dbReference type="PIRSF" id="PIRSF015558">
    <property type="entry name" value="Txn_reg_DeoR_prd"/>
    <property type="match status" value="1"/>
</dbReference>
<dbReference type="RefSeq" id="WP_223915702.1">
    <property type="nucleotide sequence ID" value="NZ_BPNB01000016.1"/>
</dbReference>
<dbReference type="Pfam" id="PF26107">
    <property type="entry name" value="BrxR_CTD"/>
    <property type="match status" value="1"/>
</dbReference>
<name>A0AAW9F9D8_AERCA</name>
<dbReference type="InterPro" id="IPR016634">
    <property type="entry name" value="CapW-like"/>
</dbReference>
<evidence type="ECO:0000259" key="1">
    <source>
        <dbReference type="Pfam" id="PF13280"/>
    </source>
</evidence>
<dbReference type="PANTHER" id="PTHR34580">
    <property type="match status" value="1"/>
</dbReference>
<proteinExistence type="predicted"/>
<evidence type="ECO:0000259" key="3">
    <source>
        <dbReference type="Pfam" id="PF26109"/>
    </source>
</evidence>
<dbReference type="PANTHER" id="PTHR34580:SF3">
    <property type="entry name" value="PROTEIN PAFB"/>
    <property type="match status" value="1"/>
</dbReference>
<feature type="domain" description="WYL" evidence="1">
    <location>
        <begin position="124"/>
        <end position="190"/>
    </location>
</feature>
<feature type="domain" description="DNA-binding transcriptional repressor CapW C-terminal dimerisation" evidence="2">
    <location>
        <begin position="210"/>
        <end position="280"/>
    </location>
</feature>
<dbReference type="PROSITE" id="PS52050">
    <property type="entry name" value="WYL"/>
    <property type="match status" value="1"/>
</dbReference>
<feature type="domain" description="DNA-binding transcriptional repressor CapW winged helix-turn-helix" evidence="3">
    <location>
        <begin position="9"/>
        <end position="92"/>
    </location>
</feature>
<dbReference type="InterPro" id="IPR059020">
    <property type="entry name" value="CapW_CTD"/>
</dbReference>
<evidence type="ECO:0000313" key="6">
    <source>
        <dbReference type="Proteomes" id="UP001277183"/>
    </source>
</evidence>
<reference evidence="4" key="1">
    <citation type="submission" date="2021-07" db="EMBL/GenBank/DDBJ databases">
        <title>Draft genome sequence of carbapenem-resistant Aeromonas spp. in Japan.</title>
        <authorList>
            <person name="Maehana S."/>
            <person name="Suzuki M."/>
            <person name="Kitasato H."/>
        </authorList>
    </citation>
    <scope>NUCLEOTIDE SEQUENCE</scope>
    <source>
        <strain evidence="4">KAM343</strain>
    </source>
</reference>
<accession>A0AAW9F9D8</accession>